<comment type="caution">
    <text evidence="1">The sequence shown here is derived from an EMBL/GenBank/DDBJ whole genome shotgun (WGS) entry which is preliminary data.</text>
</comment>
<dbReference type="OrthoDB" id="3210666at2759"/>
<keyword evidence="2" id="KW-1185">Reference proteome</keyword>
<dbReference type="Proteomes" id="UP000559256">
    <property type="component" value="Unassembled WGS sequence"/>
</dbReference>
<gene>
    <name evidence="1" type="ORF">D9758_004118</name>
</gene>
<protein>
    <submittedName>
        <fullName evidence="1">Uncharacterized protein</fullName>
    </submittedName>
</protein>
<reference evidence="1 2" key="1">
    <citation type="journal article" date="2020" name="ISME J.">
        <title>Uncovering the hidden diversity of litter-decomposition mechanisms in mushroom-forming fungi.</title>
        <authorList>
            <person name="Floudas D."/>
            <person name="Bentzer J."/>
            <person name="Ahren D."/>
            <person name="Johansson T."/>
            <person name="Persson P."/>
            <person name="Tunlid A."/>
        </authorList>
    </citation>
    <scope>NUCLEOTIDE SEQUENCE [LARGE SCALE GENOMIC DNA]</scope>
    <source>
        <strain evidence="1 2">CBS 291.85</strain>
    </source>
</reference>
<dbReference type="AlphaFoldDB" id="A0A8H5GUN9"/>
<sequence>MREDPVELLPLLSSDVSYVGSTGPWKLAGDFDTSAGYQHVAEGLYRYSIEYEAAGVGATLVDDFRLILYGDPRTVTFAIYTVPMNSIPAGASHRLRIWLKTFLPTDPSISPQSSSANFVLPFNDSYVYQRIFKSDTFKVGSRLDFGTLGSKMVMGYANGPAKVYSVSQSQASRLDGKSSAGSGRAIEGLELG</sequence>
<name>A0A8H5GUN9_9AGAR</name>
<organism evidence="1 2">
    <name type="scientific">Tetrapyrgos nigripes</name>
    <dbReference type="NCBI Taxonomy" id="182062"/>
    <lineage>
        <taxon>Eukaryota</taxon>
        <taxon>Fungi</taxon>
        <taxon>Dikarya</taxon>
        <taxon>Basidiomycota</taxon>
        <taxon>Agaricomycotina</taxon>
        <taxon>Agaricomycetes</taxon>
        <taxon>Agaricomycetidae</taxon>
        <taxon>Agaricales</taxon>
        <taxon>Marasmiineae</taxon>
        <taxon>Marasmiaceae</taxon>
        <taxon>Tetrapyrgos</taxon>
    </lineage>
</organism>
<accession>A0A8H5GUN9</accession>
<evidence type="ECO:0000313" key="1">
    <source>
        <dbReference type="EMBL" id="KAF5371215.1"/>
    </source>
</evidence>
<proteinExistence type="predicted"/>
<dbReference type="EMBL" id="JAACJM010000009">
    <property type="protein sequence ID" value="KAF5371215.1"/>
    <property type="molecule type" value="Genomic_DNA"/>
</dbReference>
<evidence type="ECO:0000313" key="2">
    <source>
        <dbReference type="Proteomes" id="UP000559256"/>
    </source>
</evidence>